<dbReference type="Pfam" id="PF00274">
    <property type="entry name" value="Glycolytic"/>
    <property type="match status" value="2"/>
</dbReference>
<evidence type="ECO:0000256" key="5">
    <source>
        <dbReference type="ARBA" id="ARBA00023152"/>
    </source>
</evidence>
<dbReference type="AlphaFoldDB" id="A0ABD2YBT6"/>
<evidence type="ECO:0000256" key="7">
    <source>
        <dbReference type="ARBA" id="ARBA00023270"/>
    </source>
</evidence>
<dbReference type="PROSITE" id="PS00158">
    <property type="entry name" value="ALDOLASE_CLASS_I"/>
    <property type="match status" value="1"/>
</dbReference>
<keyword evidence="6 8" id="KW-0456">Lyase</keyword>
<evidence type="ECO:0000256" key="2">
    <source>
        <dbReference type="ARBA" id="ARBA00004714"/>
    </source>
</evidence>
<keyword evidence="7" id="KW-0704">Schiff base</keyword>
<evidence type="ECO:0000256" key="6">
    <source>
        <dbReference type="ARBA" id="ARBA00023239"/>
    </source>
</evidence>
<comment type="caution">
    <text evidence="10">The sequence shown here is derived from an EMBL/GenBank/DDBJ whole genome shotgun (WGS) entry which is preliminary data.</text>
</comment>
<dbReference type="InterPro" id="IPR000741">
    <property type="entry name" value="FBA_I"/>
</dbReference>
<dbReference type="EMBL" id="JBJUIK010000015">
    <property type="protein sequence ID" value="KAL3503670.1"/>
    <property type="molecule type" value="Genomic_DNA"/>
</dbReference>
<organism evidence="10 11">
    <name type="scientific">Cinchona calisaya</name>
    <dbReference type="NCBI Taxonomy" id="153742"/>
    <lineage>
        <taxon>Eukaryota</taxon>
        <taxon>Viridiplantae</taxon>
        <taxon>Streptophyta</taxon>
        <taxon>Embryophyta</taxon>
        <taxon>Tracheophyta</taxon>
        <taxon>Spermatophyta</taxon>
        <taxon>Magnoliopsida</taxon>
        <taxon>eudicotyledons</taxon>
        <taxon>Gunneridae</taxon>
        <taxon>Pentapetalae</taxon>
        <taxon>asterids</taxon>
        <taxon>lamiids</taxon>
        <taxon>Gentianales</taxon>
        <taxon>Rubiaceae</taxon>
        <taxon>Cinchonoideae</taxon>
        <taxon>Cinchoneae</taxon>
        <taxon>Cinchona</taxon>
    </lineage>
</organism>
<dbReference type="Pfam" id="PF24750">
    <property type="entry name" value="b-prop_At3g26010-like"/>
    <property type="match status" value="1"/>
</dbReference>
<evidence type="ECO:0000256" key="3">
    <source>
        <dbReference type="ARBA" id="ARBA00010387"/>
    </source>
</evidence>
<dbReference type="Proteomes" id="UP001630127">
    <property type="component" value="Unassembled WGS sequence"/>
</dbReference>
<comment type="pathway">
    <text evidence="2">Carbohydrate degradation; glycolysis; D-glyceraldehyde 3-phosphate and glycerone phosphate from D-glucose: step 4/4.</text>
</comment>
<proteinExistence type="inferred from homology"/>
<dbReference type="PANTHER" id="PTHR11627">
    <property type="entry name" value="FRUCTOSE-BISPHOSPHATE ALDOLASE"/>
    <property type="match status" value="1"/>
</dbReference>
<name>A0ABD2YBT6_9GENT</name>
<evidence type="ECO:0000259" key="9">
    <source>
        <dbReference type="Pfam" id="PF24750"/>
    </source>
</evidence>
<evidence type="ECO:0000256" key="1">
    <source>
        <dbReference type="ARBA" id="ARBA00000441"/>
    </source>
</evidence>
<comment type="similarity">
    <text evidence="3 8">Belongs to the class I fructose-bisphosphate aldolase family.</text>
</comment>
<dbReference type="Gene3D" id="3.20.20.70">
    <property type="entry name" value="Aldolase class I"/>
    <property type="match status" value="2"/>
</dbReference>
<evidence type="ECO:0000313" key="10">
    <source>
        <dbReference type="EMBL" id="KAL3503670.1"/>
    </source>
</evidence>
<dbReference type="InterPro" id="IPR056592">
    <property type="entry name" value="Beta-prop_At3g26010-like"/>
</dbReference>
<keyword evidence="11" id="KW-1185">Reference proteome</keyword>
<dbReference type="GO" id="GO:0006096">
    <property type="term" value="P:glycolytic process"/>
    <property type="evidence" value="ECO:0007669"/>
    <property type="project" value="UniProtKB-KW"/>
</dbReference>
<keyword evidence="5 8" id="KW-0324">Glycolysis</keyword>
<protein>
    <recommendedName>
        <fullName evidence="4 8">Fructose-bisphosphate aldolase</fullName>
        <ecNumber evidence="4 8">4.1.2.13</ecNumber>
    </recommendedName>
</protein>
<dbReference type="InterPro" id="IPR029768">
    <property type="entry name" value="Aldolase_I_AS"/>
</dbReference>
<sequence length="457" mass="51119">MLWVGFAVSKKHWKQVVQQAIALSSILGSLVLYEAALALIEFCVVAIVDRMCRSGAVVLICIDSISALTPRAKIEVATEVIAEHTIRSLCPSVPVVAQGIVFLSGEKSEEEAIPNRNAMNKLEATLRLILWCFSDCSNLTPRNEFLNMLKLMQKKALKLYVGAEKKASDAGDSGNGVLGSKGMRRIKEKLVRGTNLHNPLGGKPLPENIIWEVLQENNVVPGFKVDKEILSDGNHDIKKCAAVHKALSDHHVLLEGTLLKPNMVTPGSDSPKVQMRLKTLGIIAYDPYNSPDKFRAIEFPAEVTKEYNNSRCDSKCCMCGVHQGGLKYFEVSHPFRETVLYSEFKIWVIEDYSSNHWYLEHTVKKEDILFDDCLCRNIYVTPVCFHPFDAHIVYLGLGKILASYNIQTRRLEALGIPCNPEETFRIFEDVGASCFLFVLPHWPIYVPSSLFLGADSY</sequence>
<dbReference type="InterPro" id="IPR013785">
    <property type="entry name" value="Aldolase_TIM"/>
</dbReference>
<dbReference type="SUPFAM" id="SSF51569">
    <property type="entry name" value="Aldolase"/>
    <property type="match status" value="2"/>
</dbReference>
<comment type="catalytic activity">
    <reaction evidence="1 8">
        <text>beta-D-fructose 1,6-bisphosphate = D-glyceraldehyde 3-phosphate + dihydroxyacetone phosphate</text>
        <dbReference type="Rhea" id="RHEA:14729"/>
        <dbReference type="ChEBI" id="CHEBI:32966"/>
        <dbReference type="ChEBI" id="CHEBI:57642"/>
        <dbReference type="ChEBI" id="CHEBI:59776"/>
        <dbReference type="EC" id="4.1.2.13"/>
    </reaction>
</comment>
<dbReference type="GO" id="GO:0004332">
    <property type="term" value="F:fructose-bisphosphate aldolase activity"/>
    <property type="evidence" value="ECO:0007669"/>
    <property type="project" value="UniProtKB-EC"/>
</dbReference>
<evidence type="ECO:0000256" key="8">
    <source>
        <dbReference type="RuleBase" id="RU003994"/>
    </source>
</evidence>
<feature type="domain" description="F-box protein At3g26010-like beta-propeller" evidence="9">
    <location>
        <begin position="277"/>
        <end position="413"/>
    </location>
</feature>
<evidence type="ECO:0000313" key="11">
    <source>
        <dbReference type="Proteomes" id="UP001630127"/>
    </source>
</evidence>
<evidence type="ECO:0000256" key="4">
    <source>
        <dbReference type="ARBA" id="ARBA00013068"/>
    </source>
</evidence>
<gene>
    <name evidence="10" type="ORF">ACH5RR_038119</name>
</gene>
<dbReference type="EC" id="4.1.2.13" evidence="4 8"/>
<reference evidence="10 11" key="1">
    <citation type="submission" date="2024-11" db="EMBL/GenBank/DDBJ databases">
        <title>A near-complete genome assembly of Cinchona calisaya.</title>
        <authorList>
            <person name="Lian D.C."/>
            <person name="Zhao X.W."/>
            <person name="Wei L."/>
        </authorList>
    </citation>
    <scope>NUCLEOTIDE SEQUENCE [LARGE SCALE GENOMIC DNA]</scope>
    <source>
        <tissue evidence="10">Nenye</tissue>
    </source>
</reference>
<accession>A0ABD2YBT6</accession>